<evidence type="ECO:0000256" key="1">
    <source>
        <dbReference type="SAM" id="MobiDB-lite"/>
    </source>
</evidence>
<protein>
    <submittedName>
        <fullName evidence="2">Uncharacterized protein</fullName>
    </submittedName>
</protein>
<organism evidence="2 3">
    <name type="scientific">Portunus trituberculatus</name>
    <name type="common">Swimming crab</name>
    <name type="synonym">Neptunus trituberculatus</name>
    <dbReference type="NCBI Taxonomy" id="210409"/>
    <lineage>
        <taxon>Eukaryota</taxon>
        <taxon>Metazoa</taxon>
        <taxon>Ecdysozoa</taxon>
        <taxon>Arthropoda</taxon>
        <taxon>Crustacea</taxon>
        <taxon>Multicrustacea</taxon>
        <taxon>Malacostraca</taxon>
        <taxon>Eumalacostraca</taxon>
        <taxon>Eucarida</taxon>
        <taxon>Decapoda</taxon>
        <taxon>Pleocyemata</taxon>
        <taxon>Brachyura</taxon>
        <taxon>Eubrachyura</taxon>
        <taxon>Portunoidea</taxon>
        <taxon>Portunidae</taxon>
        <taxon>Portuninae</taxon>
        <taxon>Portunus</taxon>
    </lineage>
</organism>
<dbReference type="Proteomes" id="UP000324222">
    <property type="component" value="Unassembled WGS sequence"/>
</dbReference>
<reference evidence="2 3" key="1">
    <citation type="submission" date="2019-05" db="EMBL/GenBank/DDBJ databases">
        <title>Another draft genome of Portunus trituberculatus and its Hox gene families provides insights of decapod evolution.</title>
        <authorList>
            <person name="Jeong J.-H."/>
            <person name="Song I."/>
            <person name="Kim S."/>
            <person name="Choi T."/>
            <person name="Kim D."/>
            <person name="Ryu S."/>
            <person name="Kim W."/>
        </authorList>
    </citation>
    <scope>NUCLEOTIDE SEQUENCE [LARGE SCALE GENOMIC DNA]</scope>
    <source>
        <tissue evidence="2">Muscle</tissue>
    </source>
</reference>
<gene>
    <name evidence="2" type="ORF">E2C01_057236</name>
</gene>
<feature type="compositionally biased region" description="Low complexity" evidence="1">
    <location>
        <begin position="66"/>
        <end position="93"/>
    </location>
</feature>
<proteinExistence type="predicted"/>
<evidence type="ECO:0000313" key="2">
    <source>
        <dbReference type="EMBL" id="MPC63142.1"/>
    </source>
</evidence>
<sequence>MEHKDVFAAALKVGDWLVASKQRQAQVATRSMAVSALAESVDKHWEEVSGIAAVSPSTLLSPAQESSVSKTTPVPTPSTASTATHSDSDSSAPRVTSTATQSANDSFSTTTVNGENRDRDVSYSDSSQQKGTQPHPSHLQRPISAIPPPQFGPCHYLAHSFLSLVSGLIARAGSGPLLISTNSRPRTLTTISNSQASLTTIPHHSSACLPQSPIKGRLKQRPLSPDEPCRLIPQLCATTQFRHSCGDRDMAKQ</sequence>
<evidence type="ECO:0000313" key="3">
    <source>
        <dbReference type="Proteomes" id="UP000324222"/>
    </source>
</evidence>
<keyword evidence="3" id="KW-1185">Reference proteome</keyword>
<name>A0A5B7GW91_PORTR</name>
<accession>A0A5B7GW91</accession>
<dbReference type="EMBL" id="VSRR010020460">
    <property type="protein sequence ID" value="MPC63142.1"/>
    <property type="molecule type" value="Genomic_DNA"/>
</dbReference>
<feature type="compositionally biased region" description="Polar residues" evidence="1">
    <location>
        <begin position="123"/>
        <end position="135"/>
    </location>
</feature>
<comment type="caution">
    <text evidence="2">The sequence shown here is derived from an EMBL/GenBank/DDBJ whole genome shotgun (WGS) entry which is preliminary data.</text>
</comment>
<dbReference type="AlphaFoldDB" id="A0A5B7GW91"/>
<feature type="compositionally biased region" description="Polar residues" evidence="1">
    <location>
        <begin position="94"/>
        <end position="114"/>
    </location>
</feature>
<feature type="region of interest" description="Disordered" evidence="1">
    <location>
        <begin position="58"/>
        <end position="146"/>
    </location>
</feature>